<dbReference type="AlphaFoldDB" id="A0A5C4U324"/>
<dbReference type="PANTHER" id="PTHR30085:SF6">
    <property type="entry name" value="ABC TRANSPORTER GLUTAMINE-BINDING PROTEIN GLNH"/>
    <property type="match status" value="1"/>
</dbReference>
<dbReference type="Proteomes" id="UP000312032">
    <property type="component" value="Unassembled WGS sequence"/>
</dbReference>
<evidence type="ECO:0000256" key="2">
    <source>
        <dbReference type="ARBA" id="ARBA00022448"/>
    </source>
</evidence>
<dbReference type="OrthoDB" id="9807888at2"/>
<evidence type="ECO:0000256" key="5">
    <source>
        <dbReference type="SAM" id="SignalP"/>
    </source>
</evidence>
<name>A0A5C4U324_9CORY</name>
<evidence type="ECO:0000256" key="3">
    <source>
        <dbReference type="ARBA" id="ARBA00022729"/>
    </source>
</evidence>
<dbReference type="GO" id="GO:0006865">
    <property type="term" value="P:amino acid transport"/>
    <property type="evidence" value="ECO:0007669"/>
    <property type="project" value="TreeGrafter"/>
</dbReference>
<feature type="compositionally biased region" description="Basic and acidic residues" evidence="4">
    <location>
        <begin position="54"/>
        <end position="63"/>
    </location>
</feature>
<organism evidence="7 8">
    <name type="scientific">Corynebacterium tapiri</name>
    <dbReference type="NCBI Taxonomy" id="1448266"/>
    <lineage>
        <taxon>Bacteria</taxon>
        <taxon>Bacillati</taxon>
        <taxon>Actinomycetota</taxon>
        <taxon>Actinomycetes</taxon>
        <taxon>Mycobacteriales</taxon>
        <taxon>Corynebacteriaceae</taxon>
        <taxon>Corynebacterium</taxon>
    </lineage>
</organism>
<dbReference type="Pfam" id="PF00497">
    <property type="entry name" value="SBP_bac_3"/>
    <property type="match status" value="1"/>
</dbReference>
<proteinExistence type="inferred from homology"/>
<dbReference type="CDD" id="cd13690">
    <property type="entry name" value="PBP2_GluB"/>
    <property type="match status" value="1"/>
</dbReference>
<dbReference type="SMART" id="SM00062">
    <property type="entry name" value="PBPb"/>
    <property type="match status" value="1"/>
</dbReference>
<sequence>MRLLPLVLLAACGLSACSSAADSSHEAPAANPAYAQPREVSGMPLPAGSQIEHAGQEEPRDTENGTPTGTLRPDNRLTKERVPRIVARGRLIVGVDQSQNRLSFRDPLTGEYTGFEVELAKEIARDIFGDPNAIEFRFIASADRADALNSREVDIIVRTMSITQERERDIDYSAPYVSAATRILTSRGSDIEDFADLDGRTACAAIGSTSVDKIRSLAPGADILKVSRWSDCLMALQQRQVDAVVTDDLILAGMADQDPFTTIVGEPIGREDYGVGVRKSIPSDDSSGLVRQVNETLERIRTDGTWQRLYHAWFGPQFVYTDQPQPLYREEAN</sequence>
<reference evidence="7 8" key="1">
    <citation type="submission" date="2019-06" db="EMBL/GenBank/DDBJ databases">
        <authorList>
            <person name="Li J."/>
        </authorList>
    </citation>
    <scope>NUCLEOTIDE SEQUENCE [LARGE SCALE GENOMIC DNA]</scope>
    <source>
        <strain evidence="7 8">LMG 28165</strain>
    </source>
</reference>
<dbReference type="InterPro" id="IPR001638">
    <property type="entry name" value="Solute-binding_3/MltF_N"/>
</dbReference>
<comment type="caution">
    <text evidence="7">The sequence shown here is derived from an EMBL/GenBank/DDBJ whole genome shotgun (WGS) entry which is preliminary data.</text>
</comment>
<keyword evidence="2" id="KW-0813">Transport</keyword>
<accession>A0A5C4U324</accession>
<keyword evidence="3 5" id="KW-0732">Signal</keyword>
<evidence type="ECO:0000259" key="6">
    <source>
        <dbReference type="SMART" id="SM00062"/>
    </source>
</evidence>
<comment type="similarity">
    <text evidence="1">Belongs to the bacterial solute-binding protein 3 family.</text>
</comment>
<feature type="chain" id="PRO_5038512886" evidence="5">
    <location>
        <begin position="21"/>
        <end position="333"/>
    </location>
</feature>
<dbReference type="GO" id="GO:0005576">
    <property type="term" value="C:extracellular region"/>
    <property type="evidence" value="ECO:0007669"/>
    <property type="project" value="TreeGrafter"/>
</dbReference>
<evidence type="ECO:0000256" key="1">
    <source>
        <dbReference type="ARBA" id="ARBA00010333"/>
    </source>
</evidence>
<feature type="signal peptide" evidence="5">
    <location>
        <begin position="1"/>
        <end position="20"/>
    </location>
</feature>
<keyword evidence="8" id="KW-1185">Reference proteome</keyword>
<dbReference type="Gene3D" id="3.40.190.10">
    <property type="entry name" value="Periplasmic binding protein-like II"/>
    <property type="match status" value="2"/>
</dbReference>
<dbReference type="SUPFAM" id="SSF53850">
    <property type="entry name" value="Periplasmic binding protein-like II"/>
    <property type="match status" value="1"/>
</dbReference>
<dbReference type="RefSeq" id="WP_139466208.1">
    <property type="nucleotide sequence ID" value="NZ_VDHJ01000012.1"/>
</dbReference>
<dbReference type="PANTHER" id="PTHR30085">
    <property type="entry name" value="AMINO ACID ABC TRANSPORTER PERMEASE"/>
    <property type="match status" value="1"/>
</dbReference>
<feature type="domain" description="Solute-binding protein family 3/N-terminal" evidence="6">
    <location>
        <begin position="90"/>
        <end position="317"/>
    </location>
</feature>
<evidence type="ECO:0000313" key="8">
    <source>
        <dbReference type="Proteomes" id="UP000312032"/>
    </source>
</evidence>
<dbReference type="EMBL" id="VDHJ01000012">
    <property type="protein sequence ID" value="TNL95747.1"/>
    <property type="molecule type" value="Genomic_DNA"/>
</dbReference>
<dbReference type="PROSITE" id="PS51257">
    <property type="entry name" value="PROKAR_LIPOPROTEIN"/>
    <property type="match status" value="1"/>
</dbReference>
<protein>
    <submittedName>
        <fullName evidence="7">Glutamate ABC transporter substrate-binding protein</fullName>
    </submittedName>
</protein>
<gene>
    <name evidence="7" type="ORF">FHE74_09140</name>
</gene>
<evidence type="ECO:0000256" key="4">
    <source>
        <dbReference type="SAM" id="MobiDB-lite"/>
    </source>
</evidence>
<evidence type="ECO:0000313" key="7">
    <source>
        <dbReference type="EMBL" id="TNL95747.1"/>
    </source>
</evidence>
<dbReference type="GO" id="GO:0030288">
    <property type="term" value="C:outer membrane-bounded periplasmic space"/>
    <property type="evidence" value="ECO:0007669"/>
    <property type="project" value="TreeGrafter"/>
</dbReference>
<dbReference type="InterPro" id="IPR051455">
    <property type="entry name" value="Bact_solute-bind_prot3"/>
</dbReference>
<feature type="region of interest" description="Disordered" evidence="4">
    <location>
        <begin position="37"/>
        <end position="76"/>
    </location>
</feature>